<gene>
    <name evidence="2" type="ORF">BO72DRAFT_497448</name>
</gene>
<protein>
    <submittedName>
        <fullName evidence="2">Uncharacterized protein</fullName>
    </submittedName>
</protein>
<dbReference type="VEuPathDB" id="FungiDB:BO72DRAFT_497448"/>
<dbReference type="OrthoDB" id="2364732at2759"/>
<organism evidence="2 3">
    <name type="scientific">Aspergillus fijiensis CBS 313.89</name>
    <dbReference type="NCBI Taxonomy" id="1448319"/>
    <lineage>
        <taxon>Eukaryota</taxon>
        <taxon>Fungi</taxon>
        <taxon>Dikarya</taxon>
        <taxon>Ascomycota</taxon>
        <taxon>Pezizomycotina</taxon>
        <taxon>Eurotiomycetes</taxon>
        <taxon>Eurotiomycetidae</taxon>
        <taxon>Eurotiales</taxon>
        <taxon>Aspergillaceae</taxon>
        <taxon>Aspergillus</taxon>
    </lineage>
</organism>
<dbReference type="Proteomes" id="UP000249789">
    <property type="component" value="Unassembled WGS sequence"/>
</dbReference>
<dbReference type="EMBL" id="KZ824651">
    <property type="protein sequence ID" value="RAK76169.1"/>
    <property type="molecule type" value="Genomic_DNA"/>
</dbReference>
<name>A0A8G1RNV3_9EURO</name>
<feature type="region of interest" description="Disordered" evidence="1">
    <location>
        <begin position="158"/>
        <end position="181"/>
    </location>
</feature>
<reference evidence="2 3" key="1">
    <citation type="submission" date="2018-02" db="EMBL/GenBank/DDBJ databases">
        <title>The genomes of Aspergillus section Nigri reveals drivers in fungal speciation.</title>
        <authorList>
            <consortium name="DOE Joint Genome Institute"/>
            <person name="Vesth T.C."/>
            <person name="Nybo J."/>
            <person name="Theobald S."/>
            <person name="Brandl J."/>
            <person name="Frisvad J.C."/>
            <person name="Nielsen K.F."/>
            <person name="Lyhne E.K."/>
            <person name="Kogle M.E."/>
            <person name="Kuo A."/>
            <person name="Riley R."/>
            <person name="Clum A."/>
            <person name="Nolan M."/>
            <person name="Lipzen A."/>
            <person name="Salamov A."/>
            <person name="Henrissat B."/>
            <person name="Wiebenga A."/>
            <person name="De vries R.P."/>
            <person name="Grigoriev I.V."/>
            <person name="Mortensen U.H."/>
            <person name="Andersen M.R."/>
            <person name="Baker S.E."/>
        </authorList>
    </citation>
    <scope>NUCLEOTIDE SEQUENCE [LARGE SCALE GENOMIC DNA]</scope>
    <source>
        <strain evidence="2 3">CBS 313.89</strain>
    </source>
</reference>
<feature type="compositionally biased region" description="Basic and acidic residues" evidence="1">
    <location>
        <begin position="238"/>
        <end position="249"/>
    </location>
</feature>
<evidence type="ECO:0000256" key="1">
    <source>
        <dbReference type="SAM" id="MobiDB-lite"/>
    </source>
</evidence>
<dbReference type="RefSeq" id="XP_040800179.1">
    <property type="nucleotide sequence ID" value="XM_040948692.1"/>
</dbReference>
<dbReference type="AlphaFoldDB" id="A0A8G1RNV3"/>
<accession>A0A8G1RNV3</accession>
<feature type="region of interest" description="Disordered" evidence="1">
    <location>
        <begin position="209"/>
        <end position="250"/>
    </location>
</feature>
<dbReference type="GeneID" id="63866025"/>
<evidence type="ECO:0000313" key="2">
    <source>
        <dbReference type="EMBL" id="RAK76169.1"/>
    </source>
</evidence>
<evidence type="ECO:0000313" key="3">
    <source>
        <dbReference type="Proteomes" id="UP000249789"/>
    </source>
</evidence>
<sequence>MLARLLRDHLIENGWKVFFMGTWGVHLIKFAPDDYDNAWDVLGLKLKDRYPKQNPAAFSAPNSLLLVDEAQASYKDEILWGEIIKEQLNGIVKRDMRICLVCSYGSPTTGVEPGIFIPAEFTTSQRITITPQQIPGSPQIGLFTPGSNLTTLFPETVKSTDNNNTDKPKTPAKTADVSTTETRQLSDQIKKIIEVGVQQLLETITQKLQTPVPQTPVPDDLSPDNTPRKTGIGLGPPKPEDRPKTDAPKTAKAKFAILRTTAKRKTPALPDANKHAKFLQQKADEITVQKNIGYWDLDDENQYHDNFTLHEEAGGYIFSFTNGHPGAVNAILSYIYEHVILSLKEDEEVWTHLASCSVARSFPKGPKLTPRVVNVLGDIAEQGSIEWEENNEGMGQCYVNGWIHKTIVLDATCPIGKDMVVLPSRLHEKWVERFVGGISASLPLRFDTLQTLCCEVLGRFSVMYLRHASKGKKMSSASTYRALEAQYQDEFYKAFRSVAGRAVPICSEWSRTQDGTADFYIPEKKWAIEVLRDHRKIDEHVSRFREGGAYYGWIEDGTIQEWIVIDCATTLRNKVHREPNLIHAIFLADYTELQVFGRQRLPIYKARLQ</sequence>
<proteinExistence type="predicted"/>
<keyword evidence="3" id="KW-1185">Reference proteome</keyword>